<dbReference type="Proteomes" id="UP000009073">
    <property type="component" value="Chromosome"/>
</dbReference>
<dbReference type="OrthoDB" id="9768183at2"/>
<dbReference type="PANTHER" id="PTHR35936">
    <property type="entry name" value="MEMBRANE-BOUND LYTIC MUREIN TRANSGLYCOSYLASE F"/>
    <property type="match status" value="1"/>
</dbReference>
<feature type="chain" id="PRO_5002940413" evidence="3">
    <location>
        <begin position="23"/>
        <end position="256"/>
    </location>
</feature>
<evidence type="ECO:0000256" key="2">
    <source>
        <dbReference type="ARBA" id="ARBA00022729"/>
    </source>
</evidence>
<protein>
    <submittedName>
        <fullName evidence="5">Extracellular solute-binding protein family 3</fullName>
    </submittedName>
</protein>
<gene>
    <name evidence="5" type="ordered locus">Tola_1632</name>
</gene>
<dbReference type="EMBL" id="CP001616">
    <property type="protein sequence ID" value="ACQ93243.1"/>
    <property type="molecule type" value="Genomic_DNA"/>
</dbReference>
<dbReference type="RefSeq" id="WP_015878714.1">
    <property type="nucleotide sequence ID" value="NC_012691.1"/>
</dbReference>
<dbReference type="PANTHER" id="PTHR35936:SF17">
    <property type="entry name" value="ARGININE-BINDING EXTRACELLULAR PROTEIN ARTP"/>
    <property type="match status" value="1"/>
</dbReference>
<reference evidence="6" key="1">
    <citation type="submission" date="2009-05" db="EMBL/GenBank/DDBJ databases">
        <title>Complete sequence of Tolumonas auensis DSM 9187.</title>
        <authorList>
            <consortium name="US DOE Joint Genome Institute"/>
            <person name="Lucas S."/>
            <person name="Copeland A."/>
            <person name="Lapidus A."/>
            <person name="Glavina del Rio T."/>
            <person name="Tice H."/>
            <person name="Bruce D."/>
            <person name="Goodwin L."/>
            <person name="Pitluck S."/>
            <person name="Chertkov O."/>
            <person name="Brettin T."/>
            <person name="Detter J.C."/>
            <person name="Han C."/>
            <person name="Larimer F."/>
            <person name="Land M."/>
            <person name="Hauser L."/>
            <person name="Kyrpides N."/>
            <person name="Mikhailova N."/>
            <person name="Spring S."/>
            <person name="Beller H."/>
        </authorList>
    </citation>
    <scope>NUCLEOTIDE SEQUENCE [LARGE SCALE GENOMIC DNA]</scope>
    <source>
        <strain evidence="6">DSM 9187 / TA4</strain>
    </source>
</reference>
<feature type="signal peptide" evidence="3">
    <location>
        <begin position="1"/>
        <end position="22"/>
    </location>
</feature>
<dbReference type="HOGENOM" id="CLU_019602_18_0_6"/>
<name>C4LF76_TOLAT</name>
<organism evidence="5 6">
    <name type="scientific">Tolumonas auensis (strain DSM 9187 / NBRC 110442 / TA 4)</name>
    <dbReference type="NCBI Taxonomy" id="595494"/>
    <lineage>
        <taxon>Bacteria</taxon>
        <taxon>Pseudomonadati</taxon>
        <taxon>Pseudomonadota</taxon>
        <taxon>Gammaproteobacteria</taxon>
        <taxon>Aeromonadales</taxon>
        <taxon>Aeromonadaceae</taxon>
        <taxon>Tolumonas</taxon>
    </lineage>
</organism>
<evidence type="ECO:0000259" key="4">
    <source>
        <dbReference type="SMART" id="SM00062"/>
    </source>
</evidence>
<reference evidence="5 6" key="2">
    <citation type="journal article" date="2011" name="Stand. Genomic Sci.">
        <title>Complete genome sequence of Tolumonas auensis type strain (TA 4).</title>
        <authorList>
            <person name="Chertkov O."/>
            <person name="Copeland A."/>
            <person name="Lucas S."/>
            <person name="Lapidus A."/>
            <person name="Berry K.W."/>
            <person name="Detter J.C."/>
            <person name="Del Rio T.G."/>
            <person name="Hammon N."/>
            <person name="Dalin E."/>
            <person name="Tice H."/>
            <person name="Pitluck S."/>
            <person name="Richardson P."/>
            <person name="Bruce D."/>
            <person name="Goodwin L."/>
            <person name="Han C."/>
            <person name="Tapia R."/>
            <person name="Saunders E."/>
            <person name="Schmutz J."/>
            <person name="Brettin T."/>
            <person name="Larimer F."/>
            <person name="Land M."/>
            <person name="Hauser L."/>
            <person name="Spring S."/>
            <person name="Rohde M."/>
            <person name="Kyrpides N.C."/>
            <person name="Ivanova N."/>
            <person name="Goker M."/>
            <person name="Beller H.R."/>
            <person name="Klenk H.P."/>
            <person name="Woyke T."/>
        </authorList>
    </citation>
    <scope>NUCLEOTIDE SEQUENCE [LARGE SCALE GENOMIC DNA]</scope>
    <source>
        <strain evidence="6">DSM 9187 / TA4</strain>
    </source>
</reference>
<dbReference type="STRING" id="595494.Tola_1632"/>
<sequence>MKARLTAGLIALACLTSTAAHAEIRFGVSNEAYPPFYTKDASGKWAGWEIDLMHALCDEMKEKCTIVDMTWDGLIPGLKANKIDVIWSSMSINEERKKVIAFTDKYYNTPTEIVGLKDAPQKVTKDDLKDKIIGTYVSSIQSAYFKKHYSDIATEKNYPTLDESLQDLVSGRVDYVIADSIPLAAFLESSTGKECCESKGQVPDDAEILGTGIGGGLRKSDTALVEKLNKAIAAVRANGKYKEISAKYFSFDPYGN</sequence>
<evidence type="ECO:0000313" key="5">
    <source>
        <dbReference type="EMBL" id="ACQ93243.1"/>
    </source>
</evidence>
<evidence type="ECO:0000256" key="1">
    <source>
        <dbReference type="ARBA" id="ARBA00010333"/>
    </source>
</evidence>
<dbReference type="SMART" id="SM00062">
    <property type="entry name" value="PBPb"/>
    <property type="match status" value="1"/>
</dbReference>
<feature type="domain" description="Solute-binding protein family 3/N-terminal" evidence="4">
    <location>
        <begin position="23"/>
        <end position="252"/>
    </location>
</feature>
<evidence type="ECO:0000256" key="3">
    <source>
        <dbReference type="SAM" id="SignalP"/>
    </source>
</evidence>
<evidence type="ECO:0000313" key="6">
    <source>
        <dbReference type="Proteomes" id="UP000009073"/>
    </source>
</evidence>
<dbReference type="KEGG" id="tau:Tola_1632"/>
<proteinExistence type="inferred from homology"/>
<dbReference type="Gene3D" id="3.40.190.10">
    <property type="entry name" value="Periplasmic binding protein-like II"/>
    <property type="match status" value="2"/>
</dbReference>
<dbReference type="AlphaFoldDB" id="C4LF76"/>
<accession>C4LF76</accession>
<comment type="similarity">
    <text evidence="1">Belongs to the bacterial solute-binding protein 3 family.</text>
</comment>
<dbReference type="SUPFAM" id="SSF53850">
    <property type="entry name" value="Periplasmic binding protein-like II"/>
    <property type="match status" value="1"/>
</dbReference>
<keyword evidence="2 3" id="KW-0732">Signal</keyword>
<dbReference type="InterPro" id="IPR001638">
    <property type="entry name" value="Solute-binding_3/MltF_N"/>
</dbReference>
<dbReference type="eggNOG" id="COG0834">
    <property type="taxonomic scope" value="Bacteria"/>
</dbReference>
<keyword evidence="6" id="KW-1185">Reference proteome</keyword>
<dbReference type="Pfam" id="PF00497">
    <property type="entry name" value="SBP_bac_3"/>
    <property type="match status" value="1"/>
</dbReference>